<keyword evidence="2" id="KW-0808">Transferase</keyword>
<dbReference type="GO" id="GO:0016747">
    <property type="term" value="F:acyltransferase activity, transferring groups other than amino-acyl groups"/>
    <property type="evidence" value="ECO:0007669"/>
    <property type="project" value="InterPro"/>
</dbReference>
<dbReference type="PANTHER" id="PTHR43415">
    <property type="entry name" value="SPERMIDINE N(1)-ACETYLTRANSFERASE"/>
    <property type="match status" value="1"/>
</dbReference>
<dbReference type="PROSITE" id="PS51186">
    <property type="entry name" value="GNAT"/>
    <property type="match status" value="1"/>
</dbReference>
<dbReference type="Gene3D" id="3.40.630.30">
    <property type="match status" value="1"/>
</dbReference>
<dbReference type="Pfam" id="PF13302">
    <property type="entry name" value="Acetyltransf_3"/>
    <property type="match status" value="1"/>
</dbReference>
<dbReference type="EMBL" id="CP001940">
    <property type="protein sequence ID" value="ADH84796.1"/>
    <property type="molecule type" value="Genomic_DNA"/>
</dbReference>
<protein>
    <submittedName>
        <fullName evidence="2">GCN5-related N-acetyltransferase</fullName>
    </submittedName>
</protein>
<reference evidence="3" key="1">
    <citation type="submission" date="2010-02" db="EMBL/GenBank/DDBJ databases">
        <title>Complete sequence of Desulfurivibrio alkaliphilus AHT2.</title>
        <authorList>
            <consortium name="US DOE Joint Genome Institute"/>
            <person name="Pitluck S."/>
            <person name="Chertkov O."/>
            <person name="Detter J.C."/>
            <person name="Han C."/>
            <person name="Tapia R."/>
            <person name="Larimer F."/>
            <person name="Land M."/>
            <person name="Hauser L."/>
            <person name="Kyrpides N."/>
            <person name="Mikhailova N."/>
            <person name="Sorokin D.Y."/>
            <person name="Muyzer G."/>
            <person name="Woyke T."/>
        </authorList>
    </citation>
    <scope>NUCLEOTIDE SEQUENCE [LARGE SCALE GENOMIC DNA]</scope>
    <source>
        <strain evidence="3">DSM 19089 / UNIQEM U267 / AHT2</strain>
    </source>
</reference>
<dbReference type="InParanoid" id="D6Z5D9"/>
<evidence type="ECO:0000313" key="3">
    <source>
        <dbReference type="Proteomes" id="UP000001508"/>
    </source>
</evidence>
<dbReference type="RefSeq" id="WP_013162327.1">
    <property type="nucleotide sequence ID" value="NC_014216.1"/>
</dbReference>
<dbReference type="Proteomes" id="UP000001508">
    <property type="component" value="Chromosome"/>
</dbReference>
<dbReference type="HOGENOM" id="CLU_1560248_0_0_7"/>
<dbReference type="OrthoDB" id="9801656at2"/>
<dbReference type="STRING" id="589865.DaAHT2_0083"/>
<keyword evidence="3" id="KW-1185">Reference proteome</keyword>
<organism evidence="2 3">
    <name type="scientific">Desulfurivibrio alkaliphilus (strain DSM 19089 / UNIQEM U267 / AHT2)</name>
    <dbReference type="NCBI Taxonomy" id="589865"/>
    <lineage>
        <taxon>Bacteria</taxon>
        <taxon>Pseudomonadati</taxon>
        <taxon>Thermodesulfobacteriota</taxon>
        <taxon>Desulfobulbia</taxon>
        <taxon>Desulfobulbales</taxon>
        <taxon>Desulfobulbaceae</taxon>
        <taxon>Desulfurivibrio</taxon>
    </lineage>
</organism>
<dbReference type="KEGG" id="dak:DaAHT2_0083"/>
<feature type="domain" description="N-acetyltransferase" evidence="1">
    <location>
        <begin position="1"/>
        <end position="162"/>
    </location>
</feature>
<dbReference type="eggNOG" id="COG1670">
    <property type="taxonomic scope" value="Bacteria"/>
</dbReference>
<dbReference type="SUPFAM" id="SSF55729">
    <property type="entry name" value="Acyl-CoA N-acyltransferases (Nat)"/>
    <property type="match status" value="1"/>
</dbReference>
<dbReference type="AlphaFoldDB" id="D6Z5D9"/>
<dbReference type="PANTHER" id="PTHR43415:SF3">
    <property type="entry name" value="GNAT-FAMILY ACETYLTRANSFERASE"/>
    <property type="match status" value="1"/>
</dbReference>
<proteinExistence type="predicted"/>
<dbReference type="InterPro" id="IPR000182">
    <property type="entry name" value="GNAT_dom"/>
</dbReference>
<sequence length="168" mass="19828">MKQEGVELRREVYRQDVEKMADWMADREVTEYLNEDQNIDGELKNLLSSSQLPIYSPHFNRNGSFFLVTLPSRGPIGFVRLVPKREQAEVVVVIGERRCWSQGYGRQAIFQAARYAFFEWRKERVVATIHRENQRSKKVFKKAGFRKAERLATETRYTLPVEKFHSVK</sequence>
<accession>D6Z5D9</accession>
<evidence type="ECO:0000259" key="1">
    <source>
        <dbReference type="PROSITE" id="PS51186"/>
    </source>
</evidence>
<evidence type="ECO:0000313" key="2">
    <source>
        <dbReference type="EMBL" id="ADH84796.1"/>
    </source>
</evidence>
<dbReference type="InterPro" id="IPR016181">
    <property type="entry name" value="Acyl_CoA_acyltransferase"/>
</dbReference>
<gene>
    <name evidence="2" type="ordered locus">DaAHT2_0083</name>
</gene>
<name>D6Z5D9_DESAT</name>